<comment type="caution">
    <text evidence="1">The sequence shown here is derived from an EMBL/GenBank/DDBJ whole genome shotgun (WGS) entry which is preliminary data.</text>
</comment>
<protein>
    <submittedName>
        <fullName evidence="1">Uncharacterized protein</fullName>
    </submittedName>
</protein>
<organism evidence="1 2">
    <name type="scientific">Halobium palmae</name>
    <dbReference type="NCBI Taxonomy" id="1776492"/>
    <lineage>
        <taxon>Archaea</taxon>
        <taxon>Methanobacteriati</taxon>
        <taxon>Methanobacteriota</taxon>
        <taxon>Stenosarchaea group</taxon>
        <taxon>Halobacteria</taxon>
        <taxon>Halobacteriales</taxon>
        <taxon>Haloferacaceae</taxon>
        <taxon>Halobium</taxon>
    </lineage>
</organism>
<reference evidence="1 2" key="1">
    <citation type="journal article" date="2019" name="Int. J. Syst. Evol. Microbiol.">
        <title>The Global Catalogue of Microorganisms (GCM) 10K type strain sequencing project: providing services to taxonomists for standard genome sequencing and annotation.</title>
        <authorList>
            <consortium name="The Broad Institute Genomics Platform"/>
            <consortium name="The Broad Institute Genome Sequencing Center for Infectious Disease"/>
            <person name="Wu L."/>
            <person name="Ma J."/>
        </authorList>
    </citation>
    <scope>NUCLEOTIDE SEQUENCE [LARGE SCALE GENOMIC DNA]</scope>
    <source>
        <strain evidence="1 2">NBRC 111368</strain>
    </source>
</reference>
<proteinExistence type="predicted"/>
<sequence>MAQERRIRITEGEAMEGGIHCPSCGSYTAFGDIIAMGSCRGSVSGDCDVELALHLTVRDT</sequence>
<evidence type="ECO:0000313" key="2">
    <source>
        <dbReference type="Proteomes" id="UP001596328"/>
    </source>
</evidence>
<dbReference type="AlphaFoldDB" id="A0ABD5S203"/>
<dbReference type="EMBL" id="JBHSWU010000603">
    <property type="protein sequence ID" value="MFC6725590.1"/>
    <property type="molecule type" value="Genomic_DNA"/>
</dbReference>
<keyword evidence="2" id="KW-1185">Reference proteome</keyword>
<dbReference type="Proteomes" id="UP001596328">
    <property type="component" value="Unassembled WGS sequence"/>
</dbReference>
<accession>A0ABD5S203</accession>
<evidence type="ECO:0000313" key="1">
    <source>
        <dbReference type="EMBL" id="MFC6725590.1"/>
    </source>
</evidence>
<gene>
    <name evidence="1" type="ORF">ACFQE1_14685</name>
</gene>
<name>A0ABD5S203_9EURY</name>